<dbReference type="SUPFAM" id="SSF158682">
    <property type="entry name" value="TerB-like"/>
    <property type="match status" value="1"/>
</dbReference>
<dbReference type="InterPro" id="IPR007791">
    <property type="entry name" value="DjlA_N"/>
</dbReference>
<dbReference type="Proteomes" id="UP000051213">
    <property type="component" value="Unassembled WGS sequence"/>
</dbReference>
<organism evidence="2 3">
    <name type="scientific">SAR92 bacterium BACL26 MAG-121220-bin70</name>
    <dbReference type="NCBI Taxonomy" id="1655626"/>
    <lineage>
        <taxon>Bacteria</taxon>
        <taxon>Pseudomonadati</taxon>
        <taxon>Pseudomonadota</taxon>
        <taxon>Gammaproteobacteria</taxon>
        <taxon>Cellvibrionales</taxon>
        <taxon>Porticoccaceae</taxon>
        <taxon>SAR92 clade</taxon>
    </lineage>
</organism>
<protein>
    <recommendedName>
        <fullName evidence="1">Co-chaperone DjlA N-terminal domain-containing protein</fullName>
    </recommendedName>
</protein>
<gene>
    <name evidence="2" type="ORF">ABS24_01015</name>
</gene>
<dbReference type="Gene3D" id="1.10.3680.10">
    <property type="entry name" value="TerB-like"/>
    <property type="match status" value="1"/>
</dbReference>
<proteinExistence type="predicted"/>
<dbReference type="InterPro" id="IPR029024">
    <property type="entry name" value="TerB-like"/>
</dbReference>
<accession>A0A0R2U7F0</accession>
<sequence length="148" mass="16958">MLDKIKNFFQSNVLDAEQNATSPEQLAMAALLVEVMVIDGDLDPHELDSISATLSRMLELTSEQVNELIQLSRDEVGEATSLYQFTREINAHFDHQQKMALMTAMWRVAFADGHLDRYEESIIRRVADLLHILHSDYIHCKIDARENT</sequence>
<dbReference type="AlphaFoldDB" id="A0A0R2U7F0"/>
<dbReference type="EMBL" id="LICA01000302">
    <property type="protein sequence ID" value="KRO92797.1"/>
    <property type="molecule type" value="Genomic_DNA"/>
</dbReference>
<evidence type="ECO:0000313" key="3">
    <source>
        <dbReference type="Proteomes" id="UP000051213"/>
    </source>
</evidence>
<comment type="caution">
    <text evidence="2">The sequence shown here is derived from an EMBL/GenBank/DDBJ whole genome shotgun (WGS) entry which is preliminary data.</text>
</comment>
<evidence type="ECO:0000259" key="1">
    <source>
        <dbReference type="Pfam" id="PF05099"/>
    </source>
</evidence>
<dbReference type="Pfam" id="PF05099">
    <property type="entry name" value="TerB"/>
    <property type="match status" value="1"/>
</dbReference>
<evidence type="ECO:0000313" key="2">
    <source>
        <dbReference type="EMBL" id="KRO92797.1"/>
    </source>
</evidence>
<dbReference type="CDD" id="cd07313">
    <property type="entry name" value="terB_like_2"/>
    <property type="match status" value="1"/>
</dbReference>
<feature type="domain" description="Co-chaperone DjlA N-terminal" evidence="1">
    <location>
        <begin position="25"/>
        <end position="140"/>
    </location>
</feature>
<reference evidence="2 3" key="1">
    <citation type="submission" date="2015-10" db="EMBL/GenBank/DDBJ databases">
        <title>Metagenome-Assembled Genomes uncover a global brackish microbiome.</title>
        <authorList>
            <person name="Hugerth L.W."/>
            <person name="Larsson J."/>
            <person name="Alneberg J."/>
            <person name="Lindh M.V."/>
            <person name="Legrand C."/>
            <person name="Pinhassi J."/>
            <person name="Andersson A.F."/>
        </authorList>
    </citation>
    <scope>NUCLEOTIDE SEQUENCE [LARGE SCALE GENOMIC DNA]</scope>
    <source>
        <strain evidence="2">BACL26 MAG-121220-bin70</strain>
    </source>
</reference>
<name>A0A0R2U7F0_9GAMM</name>